<dbReference type="RefSeq" id="WP_301855079.1">
    <property type="nucleotide sequence ID" value="NZ_JAUJWU010000001.1"/>
</dbReference>
<protein>
    <submittedName>
        <fullName evidence="1">Uncharacterized protein</fullName>
    </submittedName>
</protein>
<accession>A0ABT8N9R6</accession>
<dbReference type="EMBL" id="JAUJWU010000001">
    <property type="protein sequence ID" value="MDN7244629.1"/>
    <property type="molecule type" value="Genomic_DNA"/>
</dbReference>
<gene>
    <name evidence="1" type="ORF">QWY13_03905</name>
</gene>
<evidence type="ECO:0000313" key="1">
    <source>
        <dbReference type="EMBL" id="MDN7244629.1"/>
    </source>
</evidence>
<sequence>MISFYKLRLTWLEMIHNDVRCPQTKKKLESKIAYYKDRLQEVSTTSSHL</sequence>
<dbReference type="Proteomes" id="UP001172142">
    <property type="component" value="Unassembled WGS sequence"/>
</dbReference>
<evidence type="ECO:0000313" key="2">
    <source>
        <dbReference type="Proteomes" id="UP001172142"/>
    </source>
</evidence>
<reference evidence="1 2" key="1">
    <citation type="submission" date="2023-07" db="EMBL/GenBank/DDBJ databases">
        <title>Novel species in genus Planococcus.</title>
        <authorList>
            <person name="Ning S."/>
        </authorList>
    </citation>
    <scope>NUCLEOTIDE SEQUENCE [LARGE SCALE GENOMIC DNA]</scope>
    <source>
        <strain evidence="1 2">N017</strain>
    </source>
</reference>
<proteinExistence type="predicted"/>
<organism evidence="1 2">
    <name type="scientific">Planococcus shenhongbingii</name>
    <dbReference type="NCBI Taxonomy" id="3058398"/>
    <lineage>
        <taxon>Bacteria</taxon>
        <taxon>Bacillati</taxon>
        <taxon>Bacillota</taxon>
        <taxon>Bacilli</taxon>
        <taxon>Bacillales</taxon>
        <taxon>Caryophanaceae</taxon>
        <taxon>Planococcus</taxon>
    </lineage>
</organism>
<comment type="caution">
    <text evidence="1">The sequence shown here is derived from an EMBL/GenBank/DDBJ whole genome shotgun (WGS) entry which is preliminary data.</text>
</comment>
<name>A0ABT8N9R6_9BACL</name>
<keyword evidence="2" id="KW-1185">Reference proteome</keyword>